<accession>A0A5B1M6M6</accession>
<evidence type="ECO:0000313" key="2">
    <source>
        <dbReference type="EMBL" id="KAA1427370.1"/>
    </source>
</evidence>
<reference evidence="2 3" key="2">
    <citation type="submission" date="2019-09" db="EMBL/GenBank/DDBJ databases">
        <authorList>
            <person name="Jin C."/>
        </authorList>
    </citation>
    <scope>NUCLEOTIDE SEQUENCE [LARGE SCALE GENOMIC DNA]</scope>
    <source>
        <strain evidence="2 3">BN140041</strain>
    </source>
</reference>
<proteinExistence type="predicted"/>
<dbReference type="EMBL" id="VUJW01000003">
    <property type="protein sequence ID" value="KAA1427370.1"/>
    <property type="molecule type" value="Genomic_DNA"/>
</dbReference>
<evidence type="ECO:0000256" key="1">
    <source>
        <dbReference type="SAM" id="MobiDB-lite"/>
    </source>
</evidence>
<protein>
    <submittedName>
        <fullName evidence="2">DUF3027 domain-containing protein</fullName>
    </submittedName>
</protein>
<gene>
    <name evidence="2" type="ORF">F0U47_07780</name>
</gene>
<keyword evidence="3" id="KW-1185">Reference proteome</keyword>
<evidence type="ECO:0000313" key="3">
    <source>
        <dbReference type="Proteomes" id="UP000324351"/>
    </source>
</evidence>
<organism evidence="2 3">
    <name type="scientific">Nocardioides antri</name>
    <dbReference type="NCBI Taxonomy" id="2607659"/>
    <lineage>
        <taxon>Bacteria</taxon>
        <taxon>Bacillati</taxon>
        <taxon>Actinomycetota</taxon>
        <taxon>Actinomycetes</taxon>
        <taxon>Propionibacteriales</taxon>
        <taxon>Nocardioidaceae</taxon>
        <taxon>Nocardioides</taxon>
    </lineage>
</organism>
<feature type="region of interest" description="Disordered" evidence="1">
    <location>
        <begin position="242"/>
        <end position="264"/>
    </location>
</feature>
<reference evidence="2 3" key="1">
    <citation type="submission" date="2019-09" db="EMBL/GenBank/DDBJ databases">
        <title>Nocardioides panacisoli sp. nov., isolated from the soil of a ginseng field.</title>
        <authorList>
            <person name="Cho C."/>
        </authorList>
    </citation>
    <scope>NUCLEOTIDE SEQUENCE [LARGE SCALE GENOMIC DNA]</scope>
    <source>
        <strain evidence="2 3">BN140041</strain>
    </source>
</reference>
<dbReference type="Proteomes" id="UP000324351">
    <property type="component" value="Unassembled WGS sequence"/>
</dbReference>
<dbReference type="InterPro" id="IPR021391">
    <property type="entry name" value="DUF3027"/>
</dbReference>
<dbReference type="AlphaFoldDB" id="A0A5B1M6M6"/>
<dbReference type="Pfam" id="PF11228">
    <property type="entry name" value="DUF3027"/>
    <property type="match status" value="1"/>
</dbReference>
<name>A0A5B1M6M6_9ACTN</name>
<comment type="caution">
    <text evidence="2">The sequence shown here is derived from an EMBL/GenBank/DDBJ whole genome shotgun (WGS) entry which is preliminary data.</text>
</comment>
<sequence length="264" mass="28481">MRDTAPVNTIERRSTDAVTAAAVDDARAALLEDVDAADVGDYLGHQIEGQRVVTHLFSCTRRGYVGWQWAVTMTRASRQKRVTVAEVVLLPGPDAIVAPAWVPYRERIEPGDLSPGDLLPIEDDDPRLVPTYSFGDDPLDADEKAQVRQVAKDLGLGRVRTLSPEGRDLAAERWYAGDGGPDSPLAKSAPETCTTCGFLVRLAGPLSELFGVCANKDANDDGRVVSFDHGCGAHSEVRLSKRHAPVPPAPPVVDTMTTDDLEPF</sequence>